<reference evidence="2" key="1">
    <citation type="submission" date="2022-08" db="EMBL/GenBank/DDBJ databases">
        <title>Genomic Encyclopedia of Type Strains, Phase V (KMG-V): Genome sequencing to study the core and pangenomes of soil and plant-associated prokaryotes.</title>
        <authorList>
            <person name="Whitman W."/>
        </authorList>
    </citation>
    <scope>NUCLEOTIDE SEQUENCE</scope>
    <source>
        <strain evidence="2">SP3049</strain>
    </source>
</reference>
<dbReference type="Pfam" id="PF21781">
    <property type="entry name" value="DUF6876"/>
    <property type="match status" value="1"/>
</dbReference>
<gene>
    <name evidence="2" type="ORF">GGP61_001425</name>
</gene>
<sequence>MSATFKTRIEDAETEATRKRLQEKFREHLQSHIGTSTYRRRGRLYYTDGVCELAEEGEAHWLVTVLMSYVDAVLGEMQETGLERHTATLAVDNRQGTFRLYDRWLPDPEVVHGGSPKVTPYRTQAIPYTDFPLPRVKIVLGPKTSSPVVRSIQDVDGIIASLPSES</sequence>
<organism evidence="2 3">
    <name type="scientific">Salinibacter ruber</name>
    <dbReference type="NCBI Taxonomy" id="146919"/>
    <lineage>
        <taxon>Bacteria</taxon>
        <taxon>Pseudomonadati</taxon>
        <taxon>Rhodothermota</taxon>
        <taxon>Rhodothermia</taxon>
        <taxon>Rhodothermales</taxon>
        <taxon>Salinibacteraceae</taxon>
        <taxon>Salinibacter</taxon>
    </lineage>
</organism>
<proteinExistence type="predicted"/>
<dbReference type="InterPro" id="IPR049241">
    <property type="entry name" value="DUF6876"/>
</dbReference>
<evidence type="ECO:0000259" key="1">
    <source>
        <dbReference type="Pfam" id="PF21781"/>
    </source>
</evidence>
<feature type="domain" description="DUF6876" evidence="1">
    <location>
        <begin position="25"/>
        <end position="165"/>
    </location>
</feature>
<name>A0A9X2Q5I1_9BACT</name>
<evidence type="ECO:0000313" key="3">
    <source>
        <dbReference type="Proteomes" id="UP001155057"/>
    </source>
</evidence>
<evidence type="ECO:0000313" key="2">
    <source>
        <dbReference type="EMBL" id="MCS3709821.1"/>
    </source>
</evidence>
<comment type="caution">
    <text evidence="2">The sequence shown here is derived from an EMBL/GenBank/DDBJ whole genome shotgun (WGS) entry which is preliminary data.</text>
</comment>
<protein>
    <recommendedName>
        <fullName evidence="1">DUF6876 domain-containing protein</fullName>
    </recommendedName>
</protein>
<dbReference type="Proteomes" id="UP001155057">
    <property type="component" value="Unassembled WGS sequence"/>
</dbReference>
<dbReference type="RefSeq" id="WP_259123697.1">
    <property type="nucleotide sequence ID" value="NZ_JANUAE010000004.1"/>
</dbReference>
<dbReference type="EMBL" id="JANUAE010000004">
    <property type="protein sequence ID" value="MCS3709821.1"/>
    <property type="molecule type" value="Genomic_DNA"/>
</dbReference>
<dbReference type="AlphaFoldDB" id="A0A9X2Q5I1"/>
<accession>A0A9X2Q5I1</accession>